<keyword evidence="1" id="KW-0732">Signal</keyword>
<keyword evidence="4" id="KW-1185">Reference proteome</keyword>
<feature type="signal peptide" evidence="1">
    <location>
        <begin position="1"/>
        <end position="21"/>
    </location>
</feature>
<comment type="caution">
    <text evidence="3">The sequence shown here is derived from an EMBL/GenBank/DDBJ whole genome shotgun (WGS) entry which is preliminary data.</text>
</comment>
<dbReference type="Gene3D" id="3.40.710.10">
    <property type="entry name" value="DD-peptidase/beta-lactamase superfamily"/>
    <property type="match status" value="1"/>
</dbReference>
<sequence>MPWIRALTCAALACSSSLAFAEPPRPAPAVQADRLAGLPDFVDGVVAGQIASRQVAGAVVTVVADGRVLFTRGYGFANVAKQVPVDGARTLFRPGSVSKLFTWVALMQQIEAGKVDLDADVNRYLDYRIPDFNGAPIRVRDLMSHSPGMSDLGGFLFDSPDKITPYQQWIKAHIPQRLWAPGTEIAYSNYGAALAGYIVERVSGEAYPDYVERHIFAPLGMTSTTFREPLPPALAARMADGHKWVDGQLVPKPYEYLSSIMPAGSASATAPDMARFMLALLGGGALDGKRILSAQSVALLESDLYANVPGLPGMAHGFLVERQAGPRMVGHAGNTVDFHSDLVIAPERNIGLFISFTGGPESGIARTELRNALIGRLFPQAPAPRYTGKSAPVLGSYRANRRDYSAPADPENDIKVEASGAHIVTVTAAGRKTAYEQIGPAEYEEITGARAGGPYDRIKFFGDSQDPRLSFASMPYETFHLVKP</sequence>
<protein>
    <submittedName>
        <fullName evidence="3">Beta-lactamase family protein</fullName>
    </submittedName>
</protein>
<reference evidence="3" key="1">
    <citation type="submission" date="2022-06" db="EMBL/GenBank/DDBJ databases">
        <title>Sphingomonas sp. nov. isolated from rhizosphere soil of tomato.</title>
        <authorList>
            <person name="Dong H."/>
            <person name="Gao R."/>
        </authorList>
    </citation>
    <scope>NUCLEOTIDE SEQUENCE</scope>
    <source>
        <strain evidence="3">MMSM24</strain>
    </source>
</reference>
<evidence type="ECO:0000256" key="1">
    <source>
        <dbReference type="SAM" id="SignalP"/>
    </source>
</evidence>
<dbReference type="InterPro" id="IPR001466">
    <property type="entry name" value="Beta-lactam-related"/>
</dbReference>
<evidence type="ECO:0000313" key="3">
    <source>
        <dbReference type="EMBL" id="MCW6534716.1"/>
    </source>
</evidence>
<evidence type="ECO:0000259" key="2">
    <source>
        <dbReference type="Pfam" id="PF00144"/>
    </source>
</evidence>
<dbReference type="SUPFAM" id="SSF56601">
    <property type="entry name" value="beta-lactamase/transpeptidase-like"/>
    <property type="match status" value="1"/>
</dbReference>
<gene>
    <name evidence="3" type="ORF">NEE01_07940</name>
</gene>
<organism evidence="3 4">
    <name type="scientific">Sphingomonas lycopersici</name>
    <dbReference type="NCBI Taxonomy" id="2951807"/>
    <lineage>
        <taxon>Bacteria</taxon>
        <taxon>Pseudomonadati</taxon>
        <taxon>Pseudomonadota</taxon>
        <taxon>Alphaproteobacteria</taxon>
        <taxon>Sphingomonadales</taxon>
        <taxon>Sphingomonadaceae</taxon>
        <taxon>Sphingomonas</taxon>
    </lineage>
</organism>
<proteinExistence type="predicted"/>
<dbReference type="Pfam" id="PF00144">
    <property type="entry name" value="Beta-lactamase"/>
    <property type="match status" value="1"/>
</dbReference>
<evidence type="ECO:0000313" key="4">
    <source>
        <dbReference type="Proteomes" id="UP001165565"/>
    </source>
</evidence>
<dbReference type="EMBL" id="JANFAV010000004">
    <property type="protein sequence ID" value="MCW6534716.1"/>
    <property type="molecule type" value="Genomic_DNA"/>
</dbReference>
<dbReference type="PANTHER" id="PTHR46825:SF9">
    <property type="entry name" value="BETA-LACTAMASE-RELATED DOMAIN-CONTAINING PROTEIN"/>
    <property type="match status" value="1"/>
</dbReference>
<feature type="chain" id="PRO_5041435571" evidence="1">
    <location>
        <begin position="22"/>
        <end position="484"/>
    </location>
</feature>
<dbReference type="InterPro" id="IPR012338">
    <property type="entry name" value="Beta-lactam/transpept-like"/>
</dbReference>
<dbReference type="PANTHER" id="PTHR46825">
    <property type="entry name" value="D-ALANYL-D-ALANINE-CARBOXYPEPTIDASE/ENDOPEPTIDASE AMPH"/>
    <property type="match status" value="1"/>
</dbReference>
<feature type="domain" description="Beta-lactamase-related" evidence="2">
    <location>
        <begin position="43"/>
        <end position="366"/>
    </location>
</feature>
<dbReference type="InterPro" id="IPR050491">
    <property type="entry name" value="AmpC-like"/>
</dbReference>
<dbReference type="RefSeq" id="WP_265268549.1">
    <property type="nucleotide sequence ID" value="NZ_JANFAU010000005.1"/>
</dbReference>
<dbReference type="AlphaFoldDB" id="A0AA41ZDP1"/>
<name>A0AA41ZDP1_9SPHN</name>
<accession>A0AA41ZDP1</accession>
<dbReference type="Proteomes" id="UP001165565">
    <property type="component" value="Unassembled WGS sequence"/>
</dbReference>